<dbReference type="InterPro" id="IPR052612">
    <property type="entry name" value="ANP_Clearance_Receptor"/>
</dbReference>
<keyword evidence="1" id="KW-0812">Transmembrane</keyword>
<dbReference type="OrthoDB" id="1890790at2759"/>
<reference evidence="2 3" key="1">
    <citation type="journal article" date="2016" name="Nat. Commun.">
        <title>Extremotolerant tardigrade genome and improved radiotolerance of human cultured cells by tardigrade-unique protein.</title>
        <authorList>
            <person name="Hashimoto T."/>
            <person name="Horikawa D.D."/>
            <person name="Saito Y."/>
            <person name="Kuwahara H."/>
            <person name="Kozuka-Hata H."/>
            <person name="Shin-I T."/>
            <person name="Minakuchi Y."/>
            <person name="Ohishi K."/>
            <person name="Motoyama A."/>
            <person name="Aizu T."/>
            <person name="Enomoto A."/>
            <person name="Kondo K."/>
            <person name="Tanaka S."/>
            <person name="Hara Y."/>
            <person name="Koshikawa S."/>
            <person name="Sagara H."/>
            <person name="Miura T."/>
            <person name="Yokobori S."/>
            <person name="Miyagawa K."/>
            <person name="Suzuki Y."/>
            <person name="Kubo T."/>
            <person name="Oyama M."/>
            <person name="Kohara Y."/>
            <person name="Fujiyama A."/>
            <person name="Arakawa K."/>
            <person name="Katayama T."/>
            <person name="Toyoda A."/>
            <person name="Kunieda T."/>
        </authorList>
    </citation>
    <scope>NUCLEOTIDE SEQUENCE [LARGE SCALE GENOMIC DNA]</scope>
    <source>
        <strain evidence="2 3">YOKOZUNA-1</strain>
    </source>
</reference>
<keyword evidence="3" id="KW-1185">Reference proteome</keyword>
<dbReference type="AlphaFoldDB" id="A0A1D1VNL4"/>
<evidence type="ECO:0000313" key="3">
    <source>
        <dbReference type="Proteomes" id="UP000186922"/>
    </source>
</evidence>
<evidence type="ECO:0000313" key="2">
    <source>
        <dbReference type="EMBL" id="GAV02531.1"/>
    </source>
</evidence>
<dbReference type="Gene3D" id="3.40.50.2300">
    <property type="match status" value="1"/>
</dbReference>
<dbReference type="PANTHER" id="PTHR44755:SF8">
    <property type="entry name" value="RECEPTOR LIGAND BINDING REGION DOMAIN-CONTAINING PROTEIN"/>
    <property type="match status" value="1"/>
</dbReference>
<dbReference type="STRING" id="947166.A0A1D1VNL4"/>
<feature type="transmembrane region" description="Helical" evidence="1">
    <location>
        <begin position="213"/>
        <end position="235"/>
    </location>
</feature>
<comment type="caution">
    <text evidence="2">The sequence shown here is derived from an EMBL/GenBank/DDBJ whole genome shotgun (WGS) entry which is preliminary data.</text>
</comment>
<accession>A0A1D1VNL4</accession>
<evidence type="ECO:0000256" key="1">
    <source>
        <dbReference type="SAM" id="Phobius"/>
    </source>
</evidence>
<dbReference type="InterPro" id="IPR028082">
    <property type="entry name" value="Peripla_BP_I"/>
</dbReference>
<dbReference type="GO" id="GO:0017046">
    <property type="term" value="F:peptide hormone binding"/>
    <property type="evidence" value="ECO:0007669"/>
    <property type="project" value="TreeGrafter"/>
</dbReference>
<organism evidence="2 3">
    <name type="scientific">Ramazzottius varieornatus</name>
    <name type="common">Water bear</name>
    <name type="synonym">Tardigrade</name>
    <dbReference type="NCBI Taxonomy" id="947166"/>
    <lineage>
        <taxon>Eukaryota</taxon>
        <taxon>Metazoa</taxon>
        <taxon>Ecdysozoa</taxon>
        <taxon>Tardigrada</taxon>
        <taxon>Eutardigrada</taxon>
        <taxon>Parachela</taxon>
        <taxon>Hypsibioidea</taxon>
        <taxon>Ramazzottiidae</taxon>
        <taxon>Ramazzottius</taxon>
    </lineage>
</organism>
<dbReference type="PANTHER" id="PTHR44755">
    <property type="entry name" value="NATRIURETIC PEPTIDE RECEPTOR 3-RELATED"/>
    <property type="match status" value="1"/>
</dbReference>
<dbReference type="GO" id="GO:0038023">
    <property type="term" value="F:signaling receptor activity"/>
    <property type="evidence" value="ECO:0007669"/>
    <property type="project" value="TreeGrafter"/>
</dbReference>
<dbReference type="Proteomes" id="UP000186922">
    <property type="component" value="Unassembled WGS sequence"/>
</dbReference>
<name>A0A1D1VNL4_RAMVA</name>
<dbReference type="SUPFAM" id="SSF53822">
    <property type="entry name" value="Periplasmic binding protein-like I"/>
    <property type="match status" value="1"/>
</dbReference>
<proteinExistence type="predicted"/>
<protein>
    <submittedName>
        <fullName evidence="2">Uncharacterized protein</fullName>
    </submittedName>
</protein>
<dbReference type="GO" id="GO:0007165">
    <property type="term" value="P:signal transduction"/>
    <property type="evidence" value="ECO:0007669"/>
    <property type="project" value="TreeGrafter"/>
</dbReference>
<dbReference type="EMBL" id="BDGG01000008">
    <property type="protein sequence ID" value="GAV02531.1"/>
    <property type="molecule type" value="Genomic_DNA"/>
</dbReference>
<gene>
    <name evidence="2" type="primary">RvY_13082</name>
    <name evidence="2" type="synonym">RvY_13082.3</name>
    <name evidence="2" type="ORF">RvY_13082-3</name>
</gene>
<keyword evidence="1" id="KW-0472">Membrane</keyword>
<sequence>MLVASDLGFTAGEHVYLGVNLFPSTTWGNFSYSTGDDRDDDARDAYQSLLLISLSVSQDTTYSNFVQQTKKLSAAKYGFVYAPNDEVDVITAHFYDSIIYYASMIRDLAEDDSPSFSGAALALLKQSFNFTSPINGPVTMSADGDRQSAYTIKNFNPISGQFEDYLSYPVVGRPRRLGVIKWPSGDRLPPSRPRCGFLGNDPSCAYVMPTSQVAAAVAIPVLLMTAAITAGVVLFRRWVSTSSC</sequence>
<keyword evidence="1" id="KW-1133">Transmembrane helix</keyword>